<organism evidence="2">
    <name type="scientific">Heligmosomoides polygyrus</name>
    <name type="common">Parasitic roundworm</name>
    <dbReference type="NCBI Taxonomy" id="6339"/>
    <lineage>
        <taxon>Eukaryota</taxon>
        <taxon>Metazoa</taxon>
        <taxon>Ecdysozoa</taxon>
        <taxon>Nematoda</taxon>
        <taxon>Chromadorea</taxon>
        <taxon>Rhabditida</taxon>
        <taxon>Rhabditina</taxon>
        <taxon>Rhabditomorpha</taxon>
        <taxon>Strongyloidea</taxon>
        <taxon>Heligmosomidae</taxon>
        <taxon>Heligmosomoides</taxon>
    </lineage>
</organism>
<accession>A0A3P8FHZ5</accession>
<dbReference type="AlphaFoldDB" id="A0A3P8FHZ5"/>
<proteinExistence type="predicted"/>
<protein>
    <submittedName>
        <fullName evidence="2">Uncharacterized protein</fullName>
    </submittedName>
</protein>
<evidence type="ECO:0000313" key="2">
    <source>
        <dbReference type="EMBL" id="VDP57574.1"/>
    </source>
</evidence>
<gene>
    <name evidence="2" type="ORF">HPBE_LOCUS26442</name>
</gene>
<dbReference type="EMBL" id="UZAH01039981">
    <property type="protein sequence ID" value="VDP57574.1"/>
    <property type="molecule type" value="Genomic_DNA"/>
</dbReference>
<sequence length="56" mass="6481">MQTATSFALRRSKSLATDQRSVSNSQYDSDYSNDTSTTVREPTMTRRNIWLKCFNL</sequence>
<feature type="compositionally biased region" description="Low complexity" evidence="1">
    <location>
        <begin position="21"/>
        <end position="39"/>
    </location>
</feature>
<feature type="region of interest" description="Disordered" evidence="1">
    <location>
        <begin position="1"/>
        <end position="39"/>
    </location>
</feature>
<name>A0A3P8FHZ5_HELPZ</name>
<reference evidence="2" key="1">
    <citation type="submission" date="2018-11" db="EMBL/GenBank/DDBJ databases">
        <authorList>
            <consortium name="Pathogen Informatics"/>
        </authorList>
    </citation>
    <scope>NUCLEOTIDE SEQUENCE [LARGE SCALE GENOMIC DNA]</scope>
</reference>
<evidence type="ECO:0000256" key="1">
    <source>
        <dbReference type="SAM" id="MobiDB-lite"/>
    </source>
</evidence>